<dbReference type="Gene3D" id="2.20.25.110">
    <property type="entry name" value="S-adenosyl-L-methionine-dependent methyltransferases"/>
    <property type="match status" value="1"/>
</dbReference>
<proteinExistence type="predicted"/>
<dbReference type="EMBL" id="JAVRBG010000003">
    <property type="protein sequence ID" value="MDT0293753.1"/>
    <property type="molecule type" value="Genomic_DNA"/>
</dbReference>
<comment type="caution">
    <text evidence="2">The sequence shown here is derived from an EMBL/GenBank/DDBJ whole genome shotgun (WGS) entry which is preliminary data.</text>
</comment>
<dbReference type="Proteomes" id="UP001182991">
    <property type="component" value="Unassembled WGS sequence"/>
</dbReference>
<evidence type="ECO:0000259" key="1">
    <source>
        <dbReference type="Pfam" id="PF13847"/>
    </source>
</evidence>
<evidence type="ECO:0000313" key="2">
    <source>
        <dbReference type="EMBL" id="MDT0293753.1"/>
    </source>
</evidence>
<dbReference type="Pfam" id="PF13847">
    <property type="entry name" value="Methyltransf_31"/>
    <property type="match status" value="1"/>
</dbReference>
<keyword evidence="3" id="KW-1185">Reference proteome</keyword>
<dbReference type="EC" id="2.1.1.-" evidence="2"/>
<reference evidence="3" key="1">
    <citation type="submission" date="2023-07" db="EMBL/GenBank/DDBJ databases">
        <title>Isolating and identifying novel microbial strains from the Mariana Trench.</title>
        <authorList>
            <person name="Fu H."/>
        </authorList>
    </citation>
    <scope>NUCLEOTIDE SEQUENCE [LARGE SCALE GENOMIC DNA]</scope>
    <source>
        <strain evidence="3">T-y2</strain>
    </source>
</reference>
<evidence type="ECO:0000313" key="3">
    <source>
        <dbReference type="Proteomes" id="UP001182991"/>
    </source>
</evidence>
<protein>
    <submittedName>
        <fullName evidence="2">Class I SAM-dependent methyltransferase</fullName>
        <ecNumber evidence="2">2.1.1.-</ecNumber>
    </submittedName>
</protein>
<dbReference type="PANTHER" id="PTHR43861">
    <property type="entry name" value="TRANS-ACONITATE 2-METHYLTRANSFERASE-RELATED"/>
    <property type="match status" value="1"/>
</dbReference>
<dbReference type="CDD" id="cd02440">
    <property type="entry name" value="AdoMet_MTases"/>
    <property type="match status" value="1"/>
</dbReference>
<dbReference type="InterPro" id="IPR025714">
    <property type="entry name" value="Methyltranfer_dom"/>
</dbReference>
<dbReference type="RefSeq" id="WP_311400708.1">
    <property type="nucleotide sequence ID" value="NZ_JAVRBG010000003.1"/>
</dbReference>
<name>A0ABU2KGG8_9FLAO</name>
<accession>A0ABU2KGG8</accession>
<dbReference type="InterPro" id="IPR029063">
    <property type="entry name" value="SAM-dependent_MTases_sf"/>
</dbReference>
<dbReference type="Gene3D" id="3.40.50.150">
    <property type="entry name" value="Vaccinia Virus protein VP39"/>
    <property type="match status" value="1"/>
</dbReference>
<keyword evidence="2" id="KW-0808">Transferase</keyword>
<sequence>MRKDTTKWYTSWFDTKYYHILYKDRGYEEAEDFMRNLTSFLQLKKGSSILDLACGKGRHSVYLHQLGYKVTGVDLSPNSIQEAQKSEKEDLRFEVHDMCLPLTEKFDGVFNLFTSFGYFEDEEDNLRTIKAIKEELEPNGYGVIDFMNVHEVIKNLVPQNTQSIQGIDFYLKRYVENGYIYKDIQFRDEDKEFKFQEKVKAITLSQFKTYFEEAGLQIKNLFGDYHLNEFHLENSPRLILIFEHA</sequence>
<dbReference type="GO" id="GO:0032259">
    <property type="term" value="P:methylation"/>
    <property type="evidence" value="ECO:0007669"/>
    <property type="project" value="UniProtKB-KW"/>
</dbReference>
<keyword evidence="2" id="KW-0489">Methyltransferase</keyword>
<feature type="domain" description="Methyltransferase" evidence="1">
    <location>
        <begin position="44"/>
        <end position="161"/>
    </location>
</feature>
<dbReference type="GO" id="GO:0008168">
    <property type="term" value="F:methyltransferase activity"/>
    <property type="evidence" value="ECO:0007669"/>
    <property type="project" value="UniProtKB-KW"/>
</dbReference>
<organism evidence="2 3">
    <name type="scientific">Mesonia ostreae</name>
    <dbReference type="NCBI Taxonomy" id="861110"/>
    <lineage>
        <taxon>Bacteria</taxon>
        <taxon>Pseudomonadati</taxon>
        <taxon>Bacteroidota</taxon>
        <taxon>Flavobacteriia</taxon>
        <taxon>Flavobacteriales</taxon>
        <taxon>Flavobacteriaceae</taxon>
        <taxon>Mesonia</taxon>
    </lineage>
</organism>
<gene>
    <name evidence="2" type="ORF">RLT85_03830</name>
</gene>
<dbReference type="SUPFAM" id="SSF53335">
    <property type="entry name" value="S-adenosyl-L-methionine-dependent methyltransferases"/>
    <property type="match status" value="1"/>
</dbReference>